<reference evidence="1" key="1">
    <citation type="journal article" date="2014" name="Int. J. Syst. Evol. Microbiol.">
        <title>Complete genome sequence of Corynebacterium casei LMG S-19264T (=DSM 44701T), isolated from a smear-ripened cheese.</title>
        <authorList>
            <consortium name="US DOE Joint Genome Institute (JGI-PGF)"/>
            <person name="Walter F."/>
            <person name="Albersmeier A."/>
            <person name="Kalinowski J."/>
            <person name="Ruckert C."/>
        </authorList>
    </citation>
    <scope>NUCLEOTIDE SEQUENCE</scope>
    <source>
        <strain evidence="1">CGMCC 1.15447</strain>
    </source>
</reference>
<proteinExistence type="predicted"/>
<sequence length="100" mass="10872">MRGSGGDDEIVVLKLRPGFELHTLLCEVEADGFVHENFDVLVIAENGADGLRYLSGRKNGEGNLVEKRLECMVVSAIDQRDIDGKIAETHRCVDAAEASS</sequence>
<reference evidence="1" key="2">
    <citation type="submission" date="2020-09" db="EMBL/GenBank/DDBJ databases">
        <authorList>
            <person name="Sun Q."/>
            <person name="Zhou Y."/>
        </authorList>
    </citation>
    <scope>NUCLEOTIDE SEQUENCE</scope>
    <source>
        <strain evidence="1">CGMCC 1.15447</strain>
    </source>
</reference>
<organism evidence="1 2">
    <name type="scientific">Edaphobacter acidisoli</name>
    <dbReference type="NCBI Taxonomy" id="2040573"/>
    <lineage>
        <taxon>Bacteria</taxon>
        <taxon>Pseudomonadati</taxon>
        <taxon>Acidobacteriota</taxon>
        <taxon>Terriglobia</taxon>
        <taxon>Terriglobales</taxon>
        <taxon>Acidobacteriaceae</taxon>
        <taxon>Edaphobacter</taxon>
    </lineage>
</organism>
<accession>A0A916W5K1</accession>
<keyword evidence="2" id="KW-1185">Reference proteome</keyword>
<evidence type="ECO:0000313" key="2">
    <source>
        <dbReference type="Proteomes" id="UP000648801"/>
    </source>
</evidence>
<protein>
    <submittedName>
        <fullName evidence="1">Uncharacterized protein</fullName>
    </submittedName>
</protein>
<gene>
    <name evidence="1" type="ORF">GCM10011507_20050</name>
</gene>
<dbReference type="EMBL" id="BMJB01000001">
    <property type="protein sequence ID" value="GGA68523.1"/>
    <property type="molecule type" value="Genomic_DNA"/>
</dbReference>
<dbReference type="Proteomes" id="UP000648801">
    <property type="component" value="Unassembled WGS sequence"/>
</dbReference>
<dbReference type="AlphaFoldDB" id="A0A916W5K1"/>
<comment type="caution">
    <text evidence="1">The sequence shown here is derived from an EMBL/GenBank/DDBJ whole genome shotgun (WGS) entry which is preliminary data.</text>
</comment>
<evidence type="ECO:0000313" key="1">
    <source>
        <dbReference type="EMBL" id="GGA68523.1"/>
    </source>
</evidence>
<name>A0A916W5K1_9BACT</name>